<dbReference type="eggNOG" id="COG3706">
    <property type="taxonomic scope" value="Bacteria"/>
</dbReference>
<feature type="domain" description="PAS" evidence="1">
    <location>
        <begin position="166"/>
        <end position="212"/>
    </location>
</feature>
<evidence type="ECO:0000259" key="2">
    <source>
        <dbReference type="PROSITE" id="PS50113"/>
    </source>
</evidence>
<dbReference type="STRING" id="326427.Cagg_0034"/>
<dbReference type="SUPFAM" id="SSF55073">
    <property type="entry name" value="Nucleotide cyclase"/>
    <property type="match status" value="1"/>
</dbReference>
<dbReference type="InterPro" id="IPR043128">
    <property type="entry name" value="Rev_trsase/Diguanyl_cyclase"/>
</dbReference>
<dbReference type="InterPro" id="IPR050469">
    <property type="entry name" value="Diguanylate_Cyclase"/>
</dbReference>
<evidence type="ECO:0000259" key="1">
    <source>
        <dbReference type="PROSITE" id="PS50112"/>
    </source>
</evidence>
<dbReference type="CDD" id="cd00130">
    <property type="entry name" value="PAS"/>
    <property type="match status" value="2"/>
</dbReference>
<dbReference type="KEGG" id="cag:Cagg_0034"/>
<dbReference type="RefSeq" id="WP_012615353.1">
    <property type="nucleotide sequence ID" value="NC_011831.1"/>
</dbReference>
<dbReference type="InterPro" id="IPR029787">
    <property type="entry name" value="Nucleotide_cyclase"/>
</dbReference>
<dbReference type="CDD" id="cd01949">
    <property type="entry name" value="GGDEF"/>
    <property type="match status" value="1"/>
</dbReference>
<dbReference type="PROSITE" id="PS50887">
    <property type="entry name" value="GGDEF"/>
    <property type="match status" value="1"/>
</dbReference>
<keyword evidence="5" id="KW-1185">Reference proteome</keyword>
<gene>
    <name evidence="4" type="ordered locus">Cagg_0034</name>
</gene>
<feature type="domain" description="GGDEF" evidence="3">
    <location>
        <begin position="583"/>
        <end position="717"/>
    </location>
</feature>
<proteinExistence type="predicted"/>
<evidence type="ECO:0000259" key="3">
    <source>
        <dbReference type="PROSITE" id="PS50887"/>
    </source>
</evidence>
<dbReference type="Pfam" id="PF00990">
    <property type="entry name" value="GGDEF"/>
    <property type="match status" value="1"/>
</dbReference>
<dbReference type="InterPro" id="IPR013767">
    <property type="entry name" value="PAS_fold"/>
</dbReference>
<dbReference type="GO" id="GO:0043709">
    <property type="term" value="P:cell adhesion involved in single-species biofilm formation"/>
    <property type="evidence" value="ECO:0007669"/>
    <property type="project" value="TreeGrafter"/>
</dbReference>
<dbReference type="GO" id="GO:1902201">
    <property type="term" value="P:negative regulation of bacterial-type flagellum-dependent cell motility"/>
    <property type="evidence" value="ECO:0007669"/>
    <property type="project" value="TreeGrafter"/>
</dbReference>
<dbReference type="GO" id="GO:0052621">
    <property type="term" value="F:diguanylate cyclase activity"/>
    <property type="evidence" value="ECO:0007669"/>
    <property type="project" value="TreeGrafter"/>
</dbReference>
<dbReference type="PROSITE" id="PS50112">
    <property type="entry name" value="PAS"/>
    <property type="match status" value="2"/>
</dbReference>
<dbReference type="InterPro" id="IPR001610">
    <property type="entry name" value="PAC"/>
</dbReference>
<dbReference type="EMBL" id="CP001337">
    <property type="protein sequence ID" value="ACL22987.1"/>
    <property type="molecule type" value="Genomic_DNA"/>
</dbReference>
<dbReference type="eggNOG" id="COG5002">
    <property type="taxonomic scope" value="Bacteria"/>
</dbReference>
<sequence length="728" mass="82054">MKIKIAEKNAMAASHISLDQQETPWLDIDPLIAATILNCLPIAVWIVDEQYRLVVANTTYQRARPTCMPATPQAGECMLPDDSLPKCRDHWQQQYAHAVQGEHRISTIDGITYYFQPVTIKHFGKGVLVCTVQDTTLNLAIEAMPDPFGIYTALRNRSGKLIDFQIVAVNSAFCQITGYQQHELIGQRLLDLFPHYHEDGTFADLQQLLKTGEPVRRITTISDRSGTPRTFEVHAGKFNDGFVASWRDITAQYQIEHRIRQQAALLDQIADAVIATDLNYVITGWNRGAERIYGWSAEEVIGKPLGSFLKTQYTNTTMEEAALVLHQTGCWEGEVEQQRRDGQIVPIHAVVVLSRDENGTPTGIVAVNRDISERRHFEQLLMKANQRLEQAIIDARRQAAEILLVNELHDLLQVCHTFAEAAEVVAFGLERLFPRQYGYVMVRQAGTANLTLLAQWGDGTDAPAMITIDQCWALRRGLIHRTCPHESIRCAHISPNEHHCTCCIPLVVQGDIFGLLYIAGEELPRSELIVMTGDTIKLALSNLALRATLREQAIIDPLTGLYNRRYLETSLSRELHRAQREQIPLTVAMIDIDHFKQFNDQYGHDAGDTLLRELAVIFREHLRQSDLACRFGGEEFVLILPGVNQATAQTRLQHLREVVQQRQIIFAGAPLRPITISIGYFTCEKEEIEPHILLQRADAALYAAKRSGRNRVIDFSNLPTLSSDEGDK</sequence>
<dbReference type="Gene3D" id="3.30.450.20">
    <property type="entry name" value="PAS domain"/>
    <property type="match status" value="2"/>
</dbReference>
<dbReference type="PANTHER" id="PTHR45138:SF9">
    <property type="entry name" value="DIGUANYLATE CYCLASE DGCM-RELATED"/>
    <property type="match status" value="1"/>
</dbReference>
<dbReference type="InterPro" id="IPR000014">
    <property type="entry name" value="PAS"/>
</dbReference>
<feature type="domain" description="PAC" evidence="2">
    <location>
        <begin position="331"/>
        <end position="383"/>
    </location>
</feature>
<feature type="domain" description="PAS" evidence="1">
    <location>
        <begin position="258"/>
        <end position="328"/>
    </location>
</feature>
<evidence type="ECO:0000313" key="5">
    <source>
        <dbReference type="Proteomes" id="UP000002508"/>
    </source>
</evidence>
<dbReference type="SMART" id="SM00086">
    <property type="entry name" value="PAC"/>
    <property type="match status" value="2"/>
</dbReference>
<dbReference type="HOGENOM" id="CLU_380239_0_0_0"/>
<dbReference type="SUPFAM" id="SSF55785">
    <property type="entry name" value="PYP-like sensor domain (PAS domain)"/>
    <property type="match status" value="2"/>
</dbReference>
<dbReference type="AlphaFoldDB" id="B8GC13"/>
<dbReference type="InterPro" id="IPR035965">
    <property type="entry name" value="PAS-like_dom_sf"/>
</dbReference>
<dbReference type="GO" id="GO:0006355">
    <property type="term" value="P:regulation of DNA-templated transcription"/>
    <property type="evidence" value="ECO:0007669"/>
    <property type="project" value="InterPro"/>
</dbReference>
<dbReference type="Pfam" id="PF00989">
    <property type="entry name" value="PAS"/>
    <property type="match status" value="2"/>
</dbReference>
<dbReference type="GO" id="GO:0005886">
    <property type="term" value="C:plasma membrane"/>
    <property type="evidence" value="ECO:0007669"/>
    <property type="project" value="TreeGrafter"/>
</dbReference>
<dbReference type="NCBIfam" id="TIGR00229">
    <property type="entry name" value="sensory_box"/>
    <property type="match status" value="2"/>
</dbReference>
<evidence type="ECO:0000313" key="4">
    <source>
        <dbReference type="EMBL" id="ACL22987.1"/>
    </source>
</evidence>
<dbReference type="SMART" id="SM00267">
    <property type="entry name" value="GGDEF"/>
    <property type="match status" value="1"/>
</dbReference>
<protein>
    <submittedName>
        <fullName evidence="4">Diguanylate cyclase with PAS/PAC sensor</fullName>
    </submittedName>
</protein>
<dbReference type="SMART" id="SM00091">
    <property type="entry name" value="PAS"/>
    <property type="match status" value="3"/>
</dbReference>
<dbReference type="NCBIfam" id="TIGR00254">
    <property type="entry name" value="GGDEF"/>
    <property type="match status" value="1"/>
</dbReference>
<dbReference type="FunFam" id="3.30.70.270:FF:000001">
    <property type="entry name" value="Diguanylate cyclase domain protein"/>
    <property type="match status" value="1"/>
</dbReference>
<name>B8GC13_CHLAD</name>
<dbReference type="Gene3D" id="3.30.70.270">
    <property type="match status" value="1"/>
</dbReference>
<accession>B8GC13</accession>
<dbReference type="InterPro" id="IPR000160">
    <property type="entry name" value="GGDEF_dom"/>
</dbReference>
<dbReference type="PANTHER" id="PTHR45138">
    <property type="entry name" value="REGULATORY COMPONENTS OF SENSORY TRANSDUCTION SYSTEM"/>
    <property type="match status" value="1"/>
</dbReference>
<organism evidence="4 5">
    <name type="scientific">Chloroflexus aggregans (strain MD-66 / DSM 9485)</name>
    <dbReference type="NCBI Taxonomy" id="326427"/>
    <lineage>
        <taxon>Bacteria</taxon>
        <taxon>Bacillati</taxon>
        <taxon>Chloroflexota</taxon>
        <taxon>Chloroflexia</taxon>
        <taxon>Chloroflexales</taxon>
        <taxon>Chloroflexineae</taxon>
        <taxon>Chloroflexaceae</taxon>
        <taxon>Chloroflexus</taxon>
    </lineage>
</organism>
<dbReference type="Proteomes" id="UP000002508">
    <property type="component" value="Chromosome"/>
</dbReference>
<reference evidence="4" key="1">
    <citation type="submission" date="2008-12" db="EMBL/GenBank/DDBJ databases">
        <title>Complete sequence of Chloroflexus aggregans DSM 9485.</title>
        <authorList>
            <consortium name="US DOE Joint Genome Institute"/>
            <person name="Lucas S."/>
            <person name="Copeland A."/>
            <person name="Lapidus A."/>
            <person name="Glavina del Rio T."/>
            <person name="Dalin E."/>
            <person name="Tice H."/>
            <person name="Pitluck S."/>
            <person name="Foster B."/>
            <person name="Larimer F."/>
            <person name="Land M."/>
            <person name="Hauser L."/>
            <person name="Kyrpides N."/>
            <person name="Mikhailova N."/>
            <person name="Bryant D."/>
            <person name="Richardson P."/>
        </authorList>
    </citation>
    <scope>NUCLEOTIDE SEQUENCE</scope>
    <source>
        <strain evidence="4">DSM 9485</strain>
    </source>
</reference>
<dbReference type="PROSITE" id="PS50113">
    <property type="entry name" value="PAC"/>
    <property type="match status" value="1"/>
</dbReference>
<dbReference type="InterPro" id="IPR000700">
    <property type="entry name" value="PAS-assoc_C"/>
</dbReference>